<dbReference type="EMBL" id="AZEX01000068">
    <property type="protein sequence ID" value="KRL58540.1"/>
    <property type="molecule type" value="Genomic_DNA"/>
</dbReference>
<evidence type="ECO:0000313" key="13">
    <source>
        <dbReference type="Proteomes" id="UP000051264"/>
    </source>
</evidence>
<feature type="binding site" evidence="11">
    <location>
        <position position="146"/>
    </location>
    <ligand>
        <name>Mg(2+)</name>
        <dbReference type="ChEBI" id="CHEBI:18420"/>
    </ligand>
</feature>
<comment type="similarity">
    <text evidence="10">Belongs to the ApbE family.</text>
</comment>
<evidence type="ECO:0000256" key="11">
    <source>
        <dbReference type="PIRSR" id="PIRSR006268-2"/>
    </source>
</evidence>
<evidence type="ECO:0000256" key="5">
    <source>
        <dbReference type="ARBA" id="ARBA00022723"/>
    </source>
</evidence>
<comment type="cofactor">
    <cofactor evidence="11">
        <name>Mg(2+)</name>
        <dbReference type="ChEBI" id="CHEBI:18420"/>
    </cofactor>
    <cofactor evidence="11">
        <name>Mn(2+)</name>
        <dbReference type="ChEBI" id="CHEBI:29035"/>
    </cofactor>
    <text evidence="11">Magnesium. Can also use manganese.</text>
</comment>
<comment type="caution">
    <text evidence="12">The sequence shown here is derived from an EMBL/GenBank/DDBJ whole genome shotgun (WGS) entry which is preliminary data.</text>
</comment>
<evidence type="ECO:0000256" key="8">
    <source>
        <dbReference type="ARBA" id="ARBA00031306"/>
    </source>
</evidence>
<proteinExistence type="inferred from homology"/>
<evidence type="ECO:0000256" key="4">
    <source>
        <dbReference type="ARBA" id="ARBA00022679"/>
    </source>
</evidence>
<accession>A0A0R1RNR4</accession>
<dbReference type="STRING" id="1423747.FC69_GL000190"/>
<reference evidence="12 13" key="1">
    <citation type="journal article" date="2015" name="Genome Announc.">
        <title>Expanding the biotechnology potential of lactobacilli through comparative genomics of 213 strains and associated genera.</title>
        <authorList>
            <person name="Sun Z."/>
            <person name="Harris H.M."/>
            <person name="McCann A."/>
            <person name="Guo C."/>
            <person name="Argimon S."/>
            <person name="Zhang W."/>
            <person name="Yang X."/>
            <person name="Jeffery I.B."/>
            <person name="Cooney J.C."/>
            <person name="Kagawa T.F."/>
            <person name="Liu W."/>
            <person name="Song Y."/>
            <person name="Salvetti E."/>
            <person name="Wrobel A."/>
            <person name="Rasinkangas P."/>
            <person name="Parkhill J."/>
            <person name="Rea M.C."/>
            <person name="O'Sullivan O."/>
            <person name="Ritari J."/>
            <person name="Douillard F.P."/>
            <person name="Paul Ross R."/>
            <person name="Yang R."/>
            <person name="Briner A.E."/>
            <person name="Felis G.E."/>
            <person name="de Vos W.M."/>
            <person name="Barrangou R."/>
            <person name="Klaenhammer T.R."/>
            <person name="Caufield P.W."/>
            <person name="Cui Y."/>
            <person name="Zhang H."/>
            <person name="O'Toole P.W."/>
        </authorList>
    </citation>
    <scope>NUCLEOTIDE SEQUENCE [LARGE SCALE GENOMIC DNA]</scope>
    <source>
        <strain evidence="12 13">DSM 14340</strain>
    </source>
</reference>
<dbReference type="AlphaFoldDB" id="A0A0R1RNR4"/>
<keyword evidence="7 10" id="KW-0460">Magnesium</keyword>
<dbReference type="eggNOG" id="COG1477">
    <property type="taxonomic scope" value="Bacteria"/>
</dbReference>
<evidence type="ECO:0000256" key="1">
    <source>
        <dbReference type="ARBA" id="ARBA00011955"/>
    </source>
</evidence>
<name>A0A0R1RNR4_9LACO</name>
<protein>
    <recommendedName>
        <fullName evidence="2 10">FAD:protein FMN transferase</fullName>
        <ecNumber evidence="1 10">2.7.1.180</ecNumber>
    </recommendedName>
    <alternativeName>
        <fullName evidence="8 10">Flavin transferase</fullName>
    </alternativeName>
</protein>
<dbReference type="SUPFAM" id="SSF143631">
    <property type="entry name" value="ApbE-like"/>
    <property type="match status" value="1"/>
</dbReference>
<dbReference type="Pfam" id="PF02424">
    <property type="entry name" value="ApbE"/>
    <property type="match status" value="1"/>
</dbReference>
<evidence type="ECO:0000256" key="6">
    <source>
        <dbReference type="ARBA" id="ARBA00022827"/>
    </source>
</evidence>
<dbReference type="Proteomes" id="UP000051264">
    <property type="component" value="Unassembled WGS sequence"/>
</dbReference>
<keyword evidence="3 10" id="KW-0285">Flavoprotein</keyword>
<feature type="binding site" evidence="11">
    <location>
        <position position="266"/>
    </location>
    <ligand>
        <name>Mg(2+)</name>
        <dbReference type="ChEBI" id="CHEBI:18420"/>
    </ligand>
</feature>
<evidence type="ECO:0000313" key="12">
    <source>
        <dbReference type="EMBL" id="KRL58540.1"/>
    </source>
</evidence>
<dbReference type="PANTHER" id="PTHR30040:SF2">
    <property type="entry name" value="FAD:PROTEIN FMN TRANSFERASE"/>
    <property type="match status" value="1"/>
</dbReference>
<evidence type="ECO:0000256" key="3">
    <source>
        <dbReference type="ARBA" id="ARBA00022630"/>
    </source>
</evidence>
<keyword evidence="4 10" id="KW-0808">Transferase</keyword>
<sequence length="304" mass="33284">MLETSQVYLMGTVIDIQIEADQPAPIIALVERRLAEYEHRFSANDDTSELMAVNLAAGQQAVTVAPELYQLIKLGKQHSLAANGNLNITIGPLVQTWRIGFDDARVPSAAEITAVMQLVDPRQIELNDDTHQVRLAKAGMAIDLGALAKGYIADLIMVELKTLPVQSALINLGGNIVAYGPNQRQSDGNWRIGIQDPREPRDVYLDVVLVQNQSVVTSGIYERHLERNGQTYHHIFDRQTGYPIQTDLLSLTIISDLSVTGEIWTTRLFGLPDAEILVQVNATPGIEGILVTANGTIMKSNGLV</sequence>
<dbReference type="PANTHER" id="PTHR30040">
    <property type="entry name" value="THIAMINE BIOSYNTHESIS LIPOPROTEIN APBE"/>
    <property type="match status" value="1"/>
</dbReference>
<gene>
    <name evidence="12" type="ORF">FC69_GL000190</name>
</gene>
<evidence type="ECO:0000256" key="9">
    <source>
        <dbReference type="ARBA" id="ARBA00048540"/>
    </source>
</evidence>
<dbReference type="InterPro" id="IPR003374">
    <property type="entry name" value="ApbE-like_sf"/>
</dbReference>
<dbReference type="PATRIC" id="fig|1423747.3.peg.196"/>
<keyword evidence="6 10" id="KW-0274">FAD</keyword>
<dbReference type="OrthoDB" id="9778595at2"/>
<dbReference type="GO" id="GO:0016740">
    <property type="term" value="F:transferase activity"/>
    <property type="evidence" value="ECO:0007669"/>
    <property type="project" value="UniProtKB-UniRule"/>
</dbReference>
<evidence type="ECO:0000256" key="7">
    <source>
        <dbReference type="ARBA" id="ARBA00022842"/>
    </source>
</evidence>
<dbReference type="PIRSF" id="PIRSF006268">
    <property type="entry name" value="ApbE"/>
    <property type="match status" value="1"/>
</dbReference>
<dbReference type="RefSeq" id="WP_025083974.1">
    <property type="nucleotide sequence ID" value="NZ_AZEX01000068.1"/>
</dbReference>
<dbReference type="InterPro" id="IPR024932">
    <property type="entry name" value="ApbE"/>
</dbReference>
<keyword evidence="5 10" id="KW-0479">Metal-binding</keyword>
<evidence type="ECO:0000256" key="2">
    <source>
        <dbReference type="ARBA" id="ARBA00016337"/>
    </source>
</evidence>
<evidence type="ECO:0000256" key="10">
    <source>
        <dbReference type="PIRNR" id="PIRNR006268"/>
    </source>
</evidence>
<organism evidence="12 13">
    <name type="scientific">Latilactobacillus fuchuensis DSM 14340 = JCM 11249</name>
    <dbReference type="NCBI Taxonomy" id="1423747"/>
    <lineage>
        <taxon>Bacteria</taxon>
        <taxon>Bacillati</taxon>
        <taxon>Bacillota</taxon>
        <taxon>Bacilli</taxon>
        <taxon>Lactobacillales</taxon>
        <taxon>Lactobacillaceae</taxon>
        <taxon>Latilactobacillus</taxon>
    </lineage>
</organism>
<dbReference type="Gene3D" id="3.10.520.10">
    <property type="entry name" value="ApbE-like domains"/>
    <property type="match status" value="1"/>
</dbReference>
<dbReference type="EC" id="2.7.1.180" evidence="1 10"/>
<dbReference type="GO" id="GO:0046872">
    <property type="term" value="F:metal ion binding"/>
    <property type="evidence" value="ECO:0007669"/>
    <property type="project" value="UniProtKB-UniRule"/>
</dbReference>
<comment type="catalytic activity">
    <reaction evidence="9 10">
        <text>L-threonyl-[protein] + FAD = FMN-L-threonyl-[protein] + AMP + H(+)</text>
        <dbReference type="Rhea" id="RHEA:36847"/>
        <dbReference type="Rhea" id="RHEA-COMP:11060"/>
        <dbReference type="Rhea" id="RHEA-COMP:11061"/>
        <dbReference type="ChEBI" id="CHEBI:15378"/>
        <dbReference type="ChEBI" id="CHEBI:30013"/>
        <dbReference type="ChEBI" id="CHEBI:57692"/>
        <dbReference type="ChEBI" id="CHEBI:74257"/>
        <dbReference type="ChEBI" id="CHEBI:456215"/>
        <dbReference type="EC" id="2.7.1.180"/>
    </reaction>
</comment>